<evidence type="ECO:0000259" key="3">
    <source>
        <dbReference type="Pfam" id="PF00156"/>
    </source>
</evidence>
<dbReference type="Pfam" id="PF00156">
    <property type="entry name" value="Pribosyltran"/>
    <property type="match status" value="1"/>
</dbReference>
<dbReference type="AlphaFoldDB" id="A0A411HJ54"/>
<dbReference type="NCBIfam" id="NF006605">
    <property type="entry name" value="PRK09162.1"/>
    <property type="match status" value="1"/>
</dbReference>
<dbReference type="OrthoDB" id="9802824at2"/>
<evidence type="ECO:0000313" key="4">
    <source>
        <dbReference type="EMBL" id="QBB70566.1"/>
    </source>
</evidence>
<keyword evidence="5" id="KW-1185">Reference proteome</keyword>
<dbReference type="RefSeq" id="WP_129832824.1">
    <property type="nucleotide sequence ID" value="NZ_CP035704.1"/>
</dbReference>
<dbReference type="CDD" id="cd06223">
    <property type="entry name" value="PRTases_typeI"/>
    <property type="match status" value="1"/>
</dbReference>
<feature type="domain" description="Phosphoribosyltransferase" evidence="3">
    <location>
        <begin position="17"/>
        <end position="167"/>
    </location>
</feature>
<dbReference type="GO" id="GO:0032263">
    <property type="term" value="P:GMP salvage"/>
    <property type="evidence" value="ECO:0007669"/>
    <property type="project" value="TreeGrafter"/>
</dbReference>
<protein>
    <submittedName>
        <fullName evidence="4">Hypoxanthine-guanine phosphoribosyltransferase</fullName>
        <ecNumber evidence="4">2.4.2.8</ecNumber>
    </submittedName>
</protein>
<proteinExistence type="predicted"/>
<dbReference type="GO" id="GO:0006178">
    <property type="term" value="P:guanine salvage"/>
    <property type="evidence" value="ECO:0007669"/>
    <property type="project" value="TreeGrafter"/>
</dbReference>
<dbReference type="SUPFAM" id="SSF53271">
    <property type="entry name" value="PRTase-like"/>
    <property type="match status" value="1"/>
</dbReference>
<gene>
    <name evidence="4" type="ORF">ELE36_09420</name>
</gene>
<dbReference type="Gene3D" id="3.40.50.2020">
    <property type="match status" value="1"/>
</dbReference>
<dbReference type="GO" id="GO:0046100">
    <property type="term" value="P:hypoxanthine metabolic process"/>
    <property type="evidence" value="ECO:0007669"/>
    <property type="project" value="TreeGrafter"/>
</dbReference>
<name>A0A411HJ54_9GAMM</name>
<comment type="catalytic activity">
    <reaction evidence="1">
        <text>GMP + diphosphate = guanine + 5-phospho-alpha-D-ribose 1-diphosphate</text>
        <dbReference type="Rhea" id="RHEA:25424"/>
        <dbReference type="ChEBI" id="CHEBI:16235"/>
        <dbReference type="ChEBI" id="CHEBI:33019"/>
        <dbReference type="ChEBI" id="CHEBI:58017"/>
        <dbReference type="ChEBI" id="CHEBI:58115"/>
        <dbReference type="EC" id="2.4.2.8"/>
    </reaction>
    <physiologicalReaction direction="right-to-left" evidence="1">
        <dbReference type="Rhea" id="RHEA:25426"/>
    </physiologicalReaction>
</comment>
<evidence type="ECO:0000256" key="2">
    <source>
        <dbReference type="ARBA" id="ARBA00049402"/>
    </source>
</evidence>
<accession>A0A411HJ54</accession>
<dbReference type="GO" id="GO:0005829">
    <property type="term" value="C:cytosol"/>
    <property type="evidence" value="ECO:0007669"/>
    <property type="project" value="TreeGrafter"/>
</dbReference>
<dbReference type="GO" id="GO:0052657">
    <property type="term" value="F:guanine phosphoribosyltransferase activity"/>
    <property type="evidence" value="ECO:0007669"/>
    <property type="project" value="RHEA"/>
</dbReference>
<dbReference type="KEGG" id="xbc:ELE36_09420"/>
<keyword evidence="4" id="KW-0328">Glycosyltransferase</keyword>
<dbReference type="Proteomes" id="UP000291562">
    <property type="component" value="Chromosome"/>
</dbReference>
<dbReference type="PANTHER" id="PTHR43340">
    <property type="entry name" value="HYPOXANTHINE-GUANINE PHOSPHORIBOSYLTRANSFERASE"/>
    <property type="match status" value="1"/>
</dbReference>
<dbReference type="GO" id="GO:0000287">
    <property type="term" value="F:magnesium ion binding"/>
    <property type="evidence" value="ECO:0007669"/>
    <property type="project" value="TreeGrafter"/>
</dbReference>
<dbReference type="InterPro" id="IPR050408">
    <property type="entry name" value="HGPRT"/>
</dbReference>
<dbReference type="EMBL" id="CP035704">
    <property type="protein sequence ID" value="QBB70566.1"/>
    <property type="molecule type" value="Genomic_DNA"/>
</dbReference>
<reference evidence="4 5" key="1">
    <citation type="submission" date="2019-01" db="EMBL/GenBank/DDBJ databases">
        <title>Pseudolysobacter antarctica gen. nov., sp. nov., isolated from Fildes Peninsula, Antarctica.</title>
        <authorList>
            <person name="Wei Z."/>
            <person name="Peng F."/>
        </authorList>
    </citation>
    <scope>NUCLEOTIDE SEQUENCE [LARGE SCALE GENOMIC DNA]</scope>
    <source>
        <strain evidence="4 5">AQ6-296</strain>
    </source>
</reference>
<dbReference type="PANTHER" id="PTHR43340:SF1">
    <property type="entry name" value="HYPOXANTHINE PHOSPHORIBOSYLTRANSFERASE"/>
    <property type="match status" value="1"/>
</dbReference>
<comment type="catalytic activity">
    <reaction evidence="2">
        <text>IMP + diphosphate = hypoxanthine + 5-phospho-alpha-D-ribose 1-diphosphate</text>
        <dbReference type="Rhea" id="RHEA:17973"/>
        <dbReference type="ChEBI" id="CHEBI:17368"/>
        <dbReference type="ChEBI" id="CHEBI:33019"/>
        <dbReference type="ChEBI" id="CHEBI:58017"/>
        <dbReference type="ChEBI" id="CHEBI:58053"/>
        <dbReference type="EC" id="2.4.2.8"/>
    </reaction>
    <physiologicalReaction direction="right-to-left" evidence="2">
        <dbReference type="Rhea" id="RHEA:17975"/>
    </physiologicalReaction>
</comment>
<keyword evidence="4" id="KW-0808">Transferase</keyword>
<dbReference type="GO" id="GO:0004422">
    <property type="term" value="F:hypoxanthine phosphoribosyltransferase activity"/>
    <property type="evidence" value="ECO:0007669"/>
    <property type="project" value="TreeGrafter"/>
</dbReference>
<sequence length="184" mass="20306">MTDHPPLAEAVRSADCLFDQAALSAAIERLGIAITSDLHGEVPVFLTVMNGALIFAGALSLAVSTDLEFDYVHATRYRGGTRGHDLLWLKQPRLSLQGRTVLLVDDILDEGYTLKAIRDFCLDQGAKRVLIVVLCEKKHGRCVSDLSADYVGVEVPDRYVFGYGMDYYEQGRNLPAIYALRNDA</sequence>
<dbReference type="EC" id="2.4.2.8" evidence="4"/>
<dbReference type="GO" id="GO:0032264">
    <property type="term" value="P:IMP salvage"/>
    <property type="evidence" value="ECO:0007669"/>
    <property type="project" value="TreeGrafter"/>
</dbReference>
<organism evidence="4 5">
    <name type="scientific">Pseudolysobacter antarcticus</name>
    <dbReference type="NCBI Taxonomy" id="2511995"/>
    <lineage>
        <taxon>Bacteria</taxon>
        <taxon>Pseudomonadati</taxon>
        <taxon>Pseudomonadota</taxon>
        <taxon>Gammaproteobacteria</taxon>
        <taxon>Lysobacterales</taxon>
        <taxon>Rhodanobacteraceae</taxon>
        <taxon>Pseudolysobacter</taxon>
    </lineage>
</organism>
<evidence type="ECO:0000256" key="1">
    <source>
        <dbReference type="ARBA" id="ARBA00048811"/>
    </source>
</evidence>
<dbReference type="InterPro" id="IPR029057">
    <property type="entry name" value="PRTase-like"/>
</dbReference>
<dbReference type="InterPro" id="IPR000836">
    <property type="entry name" value="PRTase_dom"/>
</dbReference>
<evidence type="ECO:0000313" key="5">
    <source>
        <dbReference type="Proteomes" id="UP000291562"/>
    </source>
</evidence>